<comment type="caution">
    <text evidence="2">The sequence shown here is derived from an EMBL/GenBank/DDBJ whole genome shotgun (WGS) entry which is preliminary data.</text>
</comment>
<proteinExistence type="predicted"/>
<reference evidence="2" key="1">
    <citation type="submission" date="2022-10" db="EMBL/GenBank/DDBJ databases">
        <title>Adaptive evolution leads to modifications in subtelomeric GC content in a zoonotic Cryptosporidium species.</title>
        <authorList>
            <person name="Li J."/>
            <person name="Feng Y."/>
            <person name="Xiao L."/>
        </authorList>
    </citation>
    <scope>NUCLEOTIDE SEQUENCE</scope>
    <source>
        <strain evidence="2">25894</strain>
    </source>
</reference>
<dbReference type="NCBIfam" id="TIGR01383">
    <property type="entry name" value="not_thiJ"/>
    <property type="match status" value="1"/>
</dbReference>
<gene>
    <name evidence="2" type="ORF">OJ252_1885</name>
</gene>
<dbReference type="Gene3D" id="3.40.50.880">
    <property type="match status" value="1"/>
</dbReference>
<evidence type="ECO:0000259" key="1">
    <source>
        <dbReference type="Pfam" id="PF01965"/>
    </source>
</evidence>
<dbReference type="InterPro" id="IPR029062">
    <property type="entry name" value="Class_I_gatase-like"/>
</dbReference>
<evidence type="ECO:0000313" key="2">
    <source>
        <dbReference type="EMBL" id="KAJ1610476.1"/>
    </source>
</evidence>
<protein>
    <recommendedName>
        <fullName evidence="1">DJ-1/PfpI domain-containing protein</fullName>
    </recommendedName>
</protein>
<accession>A0ABQ8P6V2</accession>
<dbReference type="EMBL" id="JAPCXB010000070">
    <property type="protein sequence ID" value="KAJ1610476.1"/>
    <property type="molecule type" value="Genomic_DNA"/>
</dbReference>
<dbReference type="CDD" id="cd03135">
    <property type="entry name" value="GATase1_DJ-1"/>
    <property type="match status" value="1"/>
</dbReference>
<name>A0ABQ8P6V2_9CRYT</name>
<dbReference type="Pfam" id="PF01965">
    <property type="entry name" value="DJ-1_PfpI"/>
    <property type="match status" value="1"/>
</dbReference>
<dbReference type="PANTHER" id="PTHR48094:SF12">
    <property type="entry name" value="PARKINSON DISEASE PROTEIN 7 HOMOLOG"/>
    <property type="match status" value="1"/>
</dbReference>
<dbReference type="InterPro" id="IPR002818">
    <property type="entry name" value="DJ-1/PfpI"/>
</dbReference>
<keyword evidence="3" id="KW-1185">Reference proteome</keyword>
<dbReference type="Proteomes" id="UP001071777">
    <property type="component" value="Unassembled WGS sequence"/>
</dbReference>
<dbReference type="InterPro" id="IPR050325">
    <property type="entry name" value="Prot/Nucl_acid_deglycase"/>
</dbReference>
<organism evidence="2 3">
    <name type="scientific">Cryptosporidium canis</name>
    <dbReference type="NCBI Taxonomy" id="195482"/>
    <lineage>
        <taxon>Eukaryota</taxon>
        <taxon>Sar</taxon>
        <taxon>Alveolata</taxon>
        <taxon>Apicomplexa</taxon>
        <taxon>Conoidasida</taxon>
        <taxon>Coccidia</taxon>
        <taxon>Eucoccidiorida</taxon>
        <taxon>Eimeriorina</taxon>
        <taxon>Cryptosporidiidae</taxon>
        <taxon>Cryptosporidium</taxon>
    </lineage>
</organism>
<sequence length="185" mass="19574">MGKKVLVAIASGFEEIEFVAPVDILRRAELDVTIAVSGDNRNVVGAHGITIQGERLLSEITSESYDLVVCPGGMECSLKLGEDGQLLKILQETKRRGGVIASICASPVNIFEKNGLLSDVDKAVSYPSMMSQLTRPDDSNPAVCVCSNVVTSQGPGTSISFGLKLVELLCGLEKSKFIADTIVAS</sequence>
<dbReference type="SUPFAM" id="SSF52317">
    <property type="entry name" value="Class I glutamine amidotransferase-like"/>
    <property type="match status" value="1"/>
</dbReference>
<dbReference type="PANTHER" id="PTHR48094">
    <property type="entry name" value="PROTEIN/NUCLEIC ACID DEGLYCASE DJ-1-RELATED"/>
    <property type="match status" value="1"/>
</dbReference>
<dbReference type="InterPro" id="IPR006287">
    <property type="entry name" value="DJ-1"/>
</dbReference>
<feature type="domain" description="DJ-1/PfpI" evidence="1">
    <location>
        <begin position="3"/>
        <end position="167"/>
    </location>
</feature>
<evidence type="ECO:0000313" key="3">
    <source>
        <dbReference type="Proteomes" id="UP001071777"/>
    </source>
</evidence>